<dbReference type="PROSITE" id="PS51782">
    <property type="entry name" value="LYSM"/>
    <property type="match status" value="1"/>
</dbReference>
<dbReference type="AlphaFoldDB" id="A0A1X9MMD0"/>
<evidence type="ECO:0000313" key="2">
    <source>
        <dbReference type="EMBL" id="ARK32282.1"/>
    </source>
</evidence>
<evidence type="ECO:0000259" key="1">
    <source>
        <dbReference type="PROSITE" id="PS51782"/>
    </source>
</evidence>
<dbReference type="Proteomes" id="UP000193006">
    <property type="component" value="Chromosome"/>
</dbReference>
<dbReference type="STRING" id="199441.BkAM31D_21825"/>
<dbReference type="InterPro" id="IPR018392">
    <property type="entry name" value="LysM"/>
</dbReference>
<keyword evidence="3" id="KW-1185">Reference proteome</keyword>
<protein>
    <submittedName>
        <fullName evidence="2">Immunoglobulin-like domain of bacterial spore germination</fullName>
    </submittedName>
</protein>
<dbReference type="CDD" id="cd00118">
    <property type="entry name" value="LysM"/>
    <property type="match status" value="1"/>
</dbReference>
<organism evidence="2 3">
    <name type="scientific">Halalkalibacter krulwichiae</name>
    <dbReference type="NCBI Taxonomy" id="199441"/>
    <lineage>
        <taxon>Bacteria</taxon>
        <taxon>Bacillati</taxon>
        <taxon>Bacillota</taxon>
        <taxon>Bacilli</taxon>
        <taxon>Bacillales</taxon>
        <taxon>Bacillaceae</taxon>
        <taxon>Halalkalibacter</taxon>
    </lineage>
</organism>
<name>A0A1X9MMD0_9BACI</name>
<dbReference type="KEGG" id="bkw:BkAM31D_21825"/>
<dbReference type="Gene3D" id="3.10.350.10">
    <property type="entry name" value="LysM domain"/>
    <property type="match status" value="1"/>
</dbReference>
<dbReference type="Pfam" id="PF10648">
    <property type="entry name" value="Gmad2"/>
    <property type="match status" value="1"/>
</dbReference>
<accession>A0A1X9MMD0</accession>
<dbReference type="InterPro" id="IPR018911">
    <property type="entry name" value="Gmad2_Ig-like_dom"/>
</dbReference>
<proteinExistence type="predicted"/>
<sequence>MAQRFFTTPDLLAGINATIQNPTFLYQNQQIQVPAAVYEVEVGDSFSLIAEQLGITVSSLIQANANRVTVSEDVLYPGMRLIVPLPLATNIVITEPFAGNVIFDRSGISGYARAFEANVLYRVVDDNGVGVTGERFTTAEFGAPAFSRFHDVIPFDQQPTASTGVLEVYTRSAADGSVQDLVRVRVKFNIS</sequence>
<dbReference type="EMBL" id="CP020814">
    <property type="protein sequence ID" value="ARK32282.1"/>
    <property type="molecule type" value="Genomic_DNA"/>
</dbReference>
<feature type="domain" description="LysM" evidence="1">
    <location>
        <begin position="36"/>
        <end position="83"/>
    </location>
</feature>
<dbReference type="Pfam" id="PF01476">
    <property type="entry name" value="LysM"/>
    <property type="match status" value="2"/>
</dbReference>
<gene>
    <name evidence="2" type="ORF">BkAM31D_21825</name>
</gene>
<dbReference type="RefSeq" id="WP_066157006.1">
    <property type="nucleotide sequence ID" value="NZ_CP020814.1"/>
</dbReference>
<dbReference type="InterPro" id="IPR036779">
    <property type="entry name" value="LysM_dom_sf"/>
</dbReference>
<dbReference type="SMART" id="SM00257">
    <property type="entry name" value="LysM"/>
    <property type="match status" value="1"/>
</dbReference>
<evidence type="ECO:0000313" key="3">
    <source>
        <dbReference type="Proteomes" id="UP000193006"/>
    </source>
</evidence>
<reference evidence="2 3" key="1">
    <citation type="submission" date="2017-04" db="EMBL/GenBank/DDBJ databases">
        <title>Bacillus krulwichiae AM31D Genome sequencing and assembly.</title>
        <authorList>
            <person name="Krulwich T.A."/>
            <person name="Anastor L."/>
            <person name="Ehrlich R."/>
            <person name="Ehrlich G.D."/>
            <person name="Janto B."/>
        </authorList>
    </citation>
    <scope>NUCLEOTIDE SEQUENCE [LARGE SCALE GENOMIC DNA]</scope>
    <source>
        <strain evidence="2 3">AM31D</strain>
    </source>
</reference>
<dbReference type="SUPFAM" id="SSF54106">
    <property type="entry name" value="LysM domain"/>
    <property type="match status" value="1"/>
</dbReference>